<accession>A0A929FWR6</accession>
<name>A0A929FWR6_9PSEU</name>
<keyword evidence="4" id="KW-1185">Reference proteome</keyword>
<gene>
    <name evidence="3" type="ORF">IQ251_05165</name>
</gene>
<dbReference type="RefSeq" id="WP_193927263.1">
    <property type="nucleotide sequence ID" value="NZ_JADEYC010000007.1"/>
</dbReference>
<comment type="caution">
    <text evidence="3">The sequence shown here is derived from an EMBL/GenBank/DDBJ whole genome shotgun (WGS) entry which is preliminary data.</text>
</comment>
<dbReference type="Gene3D" id="3.90.1300.10">
    <property type="entry name" value="Amidase signature (AS) domain"/>
    <property type="match status" value="1"/>
</dbReference>
<dbReference type="InterPro" id="IPR023631">
    <property type="entry name" value="Amidase_dom"/>
</dbReference>
<sequence>MTSVPTATADELCWLSAADTAREVRAGRLSPIDIAEAAVHRIERIDPELNALVSFDREQVLRDAAELERAQRDREPLGPLHGVGFTIKDLTAVAGLPLTFGLRPLAEEHCAHDAVAVERLRRAGGLFLGKTNTPEAGYYGGTDNHLFGPTHNPWKPGCTAGGSSGGAAAAVAAGLGQLAEGSDGAGSVRIPSSLCGVVGLKPSPGRIPQTILPARYATWAYHGPITRTVADNALMLDVLSGPHPADPLSLPTPPAHFSFSATLRGDVRGWRVAWSPDLGFAEVAPEVTEVCRQAVQVFAELGAVVEEATPALGDPEEAMWHGIWVPGYGAERDLLDWDSLRGQVDDELLELFAEGDRVSATDVGRAEAFRGRMWDVFTAFMAEYDLLVTPTLCEATFPLDRFAPLSLDGQSLRRRLLGWLLTYPFNMLTTPAITVPAGFTADGRPVGLQLCATQHREDTLLRAAACFEAAQPWQQHRPGDDF</sequence>
<comment type="similarity">
    <text evidence="1">Belongs to the amidase family.</text>
</comment>
<dbReference type="AlphaFoldDB" id="A0A929FWR6"/>
<evidence type="ECO:0000313" key="3">
    <source>
        <dbReference type="EMBL" id="MBE9373836.1"/>
    </source>
</evidence>
<protein>
    <submittedName>
        <fullName evidence="3">Amidase</fullName>
    </submittedName>
</protein>
<evidence type="ECO:0000259" key="2">
    <source>
        <dbReference type="Pfam" id="PF01425"/>
    </source>
</evidence>
<reference evidence="3" key="1">
    <citation type="submission" date="2020-10" db="EMBL/GenBank/DDBJ databases">
        <title>Diversity and distribution of actinomycetes associated with coral in the coast of Hainan.</title>
        <authorList>
            <person name="Li F."/>
        </authorList>
    </citation>
    <scope>NUCLEOTIDE SEQUENCE</scope>
    <source>
        <strain evidence="3">HNM0983</strain>
    </source>
</reference>
<organism evidence="3 4">
    <name type="scientific">Saccharopolyspora montiporae</name>
    <dbReference type="NCBI Taxonomy" id="2781240"/>
    <lineage>
        <taxon>Bacteria</taxon>
        <taxon>Bacillati</taxon>
        <taxon>Actinomycetota</taxon>
        <taxon>Actinomycetes</taxon>
        <taxon>Pseudonocardiales</taxon>
        <taxon>Pseudonocardiaceae</taxon>
        <taxon>Saccharopolyspora</taxon>
    </lineage>
</organism>
<dbReference type="SUPFAM" id="SSF75304">
    <property type="entry name" value="Amidase signature (AS) enzymes"/>
    <property type="match status" value="1"/>
</dbReference>
<feature type="domain" description="Amidase" evidence="2">
    <location>
        <begin position="34"/>
        <end position="461"/>
    </location>
</feature>
<evidence type="ECO:0000256" key="1">
    <source>
        <dbReference type="ARBA" id="ARBA00009199"/>
    </source>
</evidence>
<proteinExistence type="inferred from homology"/>
<dbReference type="PANTHER" id="PTHR11895">
    <property type="entry name" value="TRANSAMIDASE"/>
    <property type="match status" value="1"/>
</dbReference>
<dbReference type="EMBL" id="JADEYC010000007">
    <property type="protein sequence ID" value="MBE9373836.1"/>
    <property type="molecule type" value="Genomic_DNA"/>
</dbReference>
<dbReference type="GO" id="GO:0003824">
    <property type="term" value="F:catalytic activity"/>
    <property type="evidence" value="ECO:0007669"/>
    <property type="project" value="InterPro"/>
</dbReference>
<dbReference type="Proteomes" id="UP000598360">
    <property type="component" value="Unassembled WGS sequence"/>
</dbReference>
<dbReference type="PANTHER" id="PTHR11895:SF7">
    <property type="entry name" value="GLUTAMYL-TRNA(GLN) AMIDOTRANSFERASE SUBUNIT A, MITOCHONDRIAL"/>
    <property type="match status" value="1"/>
</dbReference>
<evidence type="ECO:0000313" key="4">
    <source>
        <dbReference type="Proteomes" id="UP000598360"/>
    </source>
</evidence>
<dbReference type="InterPro" id="IPR036928">
    <property type="entry name" value="AS_sf"/>
</dbReference>
<dbReference type="PROSITE" id="PS00571">
    <property type="entry name" value="AMIDASES"/>
    <property type="match status" value="1"/>
</dbReference>
<dbReference type="Pfam" id="PF01425">
    <property type="entry name" value="Amidase"/>
    <property type="match status" value="1"/>
</dbReference>
<dbReference type="InterPro" id="IPR000120">
    <property type="entry name" value="Amidase"/>
</dbReference>
<dbReference type="InterPro" id="IPR020556">
    <property type="entry name" value="Amidase_CS"/>
</dbReference>